<protein>
    <submittedName>
        <fullName evidence="2">Uncharacterized protein</fullName>
    </submittedName>
</protein>
<organism evidence="2 3">
    <name type="scientific">Potamilus streckersoni</name>
    <dbReference type="NCBI Taxonomy" id="2493646"/>
    <lineage>
        <taxon>Eukaryota</taxon>
        <taxon>Metazoa</taxon>
        <taxon>Spiralia</taxon>
        <taxon>Lophotrochozoa</taxon>
        <taxon>Mollusca</taxon>
        <taxon>Bivalvia</taxon>
        <taxon>Autobranchia</taxon>
        <taxon>Heteroconchia</taxon>
        <taxon>Palaeoheterodonta</taxon>
        <taxon>Unionida</taxon>
        <taxon>Unionoidea</taxon>
        <taxon>Unionidae</taxon>
        <taxon>Ambleminae</taxon>
        <taxon>Lampsilini</taxon>
        <taxon>Potamilus</taxon>
    </lineage>
</organism>
<evidence type="ECO:0000313" key="3">
    <source>
        <dbReference type="Proteomes" id="UP001195483"/>
    </source>
</evidence>
<accession>A0AAE0VK48</accession>
<feature type="coiled-coil region" evidence="1">
    <location>
        <begin position="12"/>
        <end position="61"/>
    </location>
</feature>
<keyword evidence="1" id="KW-0175">Coiled coil</keyword>
<reference evidence="2" key="1">
    <citation type="journal article" date="2021" name="Genome Biol. Evol.">
        <title>A High-Quality Reference Genome for a Parasitic Bivalve with Doubly Uniparental Inheritance (Bivalvia: Unionida).</title>
        <authorList>
            <person name="Smith C.H."/>
        </authorList>
    </citation>
    <scope>NUCLEOTIDE SEQUENCE</scope>
    <source>
        <strain evidence="2">CHS0354</strain>
    </source>
</reference>
<gene>
    <name evidence="2" type="ORF">CHS0354_025676</name>
</gene>
<dbReference type="Proteomes" id="UP001195483">
    <property type="component" value="Unassembled WGS sequence"/>
</dbReference>
<proteinExistence type="predicted"/>
<sequence>MNWYYSRMFKSQEAAREQNRREQRRLNLEIEEKRAGHRYNMETVRREQREIERELDKIRQVAHTNHVNVDVFSHHIRKSTRTHIINIVSPTKSHEHMIAYKGSQKGDDCREKQIDKDEISKALLYLENHPDALNQSMKQSDTQSDRMAAKYVAHKYRHAQKFVSSLPTKLQKICSNPSKLQPESGPEIKPAVTNVKVSNISESTQMHDNLIYSRNFKFHLRSSDGLTMYKTLTAMQTESHLSYNLDNILIYIPENRILIRPSPRLKYPDFKIRDQEYDTKTKQITEADDQILSQVLPTYKDTKSKGDVKQL</sequence>
<keyword evidence="3" id="KW-1185">Reference proteome</keyword>
<name>A0AAE0VK48_9BIVA</name>
<evidence type="ECO:0000256" key="1">
    <source>
        <dbReference type="SAM" id="Coils"/>
    </source>
</evidence>
<comment type="caution">
    <text evidence="2">The sequence shown here is derived from an EMBL/GenBank/DDBJ whole genome shotgun (WGS) entry which is preliminary data.</text>
</comment>
<dbReference type="AlphaFoldDB" id="A0AAE0VK48"/>
<dbReference type="EMBL" id="JAEAOA010001531">
    <property type="protein sequence ID" value="KAK3579690.1"/>
    <property type="molecule type" value="Genomic_DNA"/>
</dbReference>
<evidence type="ECO:0000313" key="2">
    <source>
        <dbReference type="EMBL" id="KAK3579690.1"/>
    </source>
</evidence>
<reference evidence="2" key="2">
    <citation type="journal article" date="2021" name="Genome Biol. Evol.">
        <title>Developing a high-quality reference genome for a parasitic bivalve with doubly uniparental inheritance (Bivalvia: Unionida).</title>
        <authorList>
            <person name="Smith C.H."/>
        </authorList>
    </citation>
    <scope>NUCLEOTIDE SEQUENCE</scope>
    <source>
        <strain evidence="2">CHS0354</strain>
        <tissue evidence="2">Mantle</tissue>
    </source>
</reference>
<reference evidence="2" key="3">
    <citation type="submission" date="2023-05" db="EMBL/GenBank/DDBJ databases">
        <authorList>
            <person name="Smith C.H."/>
        </authorList>
    </citation>
    <scope>NUCLEOTIDE SEQUENCE</scope>
    <source>
        <strain evidence="2">CHS0354</strain>
        <tissue evidence="2">Mantle</tissue>
    </source>
</reference>